<keyword evidence="5" id="KW-0547">Nucleotide-binding</keyword>
<evidence type="ECO:0000313" key="15">
    <source>
        <dbReference type="Proteomes" id="UP000092444"/>
    </source>
</evidence>
<keyword evidence="15" id="KW-1185">Reference proteome</keyword>
<evidence type="ECO:0000256" key="11">
    <source>
        <dbReference type="ARBA" id="ARBA00031194"/>
    </source>
</evidence>
<keyword evidence="9" id="KW-0496">Mitochondrion</keyword>
<evidence type="ECO:0000259" key="13">
    <source>
        <dbReference type="PROSITE" id="PS51447"/>
    </source>
</evidence>
<dbReference type="EnsemblMetazoa" id="GMOY005016-RA">
    <property type="protein sequence ID" value="GMOY005016-PA"/>
    <property type="gene ID" value="GMOY005016"/>
</dbReference>
<dbReference type="SUPFAM" id="SSF54991">
    <property type="entry name" value="Anticodon-binding domain of PheRS"/>
    <property type="match status" value="1"/>
</dbReference>
<evidence type="ECO:0000256" key="2">
    <source>
        <dbReference type="ARBA" id="ARBA00008226"/>
    </source>
</evidence>
<name>A0A1B0FMB5_GLOMM</name>
<evidence type="ECO:0000256" key="3">
    <source>
        <dbReference type="ARBA" id="ARBA00012814"/>
    </source>
</evidence>
<evidence type="ECO:0000256" key="1">
    <source>
        <dbReference type="ARBA" id="ARBA00004305"/>
    </source>
</evidence>
<dbReference type="VEuPathDB" id="VectorBase:GMOY005016"/>
<dbReference type="EMBL" id="CCAG010014051">
    <property type="status" value="NOT_ANNOTATED_CDS"/>
    <property type="molecule type" value="Genomic_DNA"/>
</dbReference>
<dbReference type="EC" id="6.1.1.20" evidence="3"/>
<dbReference type="SMART" id="SM00896">
    <property type="entry name" value="FDX-ACB"/>
    <property type="match status" value="1"/>
</dbReference>
<keyword evidence="10" id="KW-0030">Aminoacyl-tRNA synthetase</keyword>
<proteinExistence type="inferred from homology"/>
<dbReference type="GO" id="GO:0006412">
    <property type="term" value="P:translation"/>
    <property type="evidence" value="ECO:0007669"/>
    <property type="project" value="UniProtKB-KW"/>
</dbReference>
<dbReference type="Gene3D" id="3.30.70.380">
    <property type="entry name" value="Ferrodoxin-fold anticodon-binding domain"/>
    <property type="match status" value="1"/>
</dbReference>
<dbReference type="GO" id="GO:0004826">
    <property type="term" value="F:phenylalanine-tRNA ligase activity"/>
    <property type="evidence" value="ECO:0007669"/>
    <property type="project" value="UniProtKB-EC"/>
</dbReference>
<evidence type="ECO:0000256" key="8">
    <source>
        <dbReference type="ARBA" id="ARBA00022946"/>
    </source>
</evidence>
<evidence type="ECO:0000256" key="5">
    <source>
        <dbReference type="ARBA" id="ARBA00022741"/>
    </source>
</evidence>
<evidence type="ECO:0000256" key="12">
    <source>
        <dbReference type="ARBA" id="ARBA00049255"/>
    </source>
</evidence>
<evidence type="ECO:0000256" key="6">
    <source>
        <dbReference type="ARBA" id="ARBA00022840"/>
    </source>
</evidence>
<comment type="similarity">
    <text evidence="2">Belongs to the class-II aminoacyl-tRNA synthetase family.</text>
</comment>
<keyword evidence="7" id="KW-0648">Protein biosynthesis</keyword>
<evidence type="ECO:0000256" key="4">
    <source>
        <dbReference type="ARBA" id="ARBA00022598"/>
    </source>
</evidence>
<evidence type="ECO:0000313" key="14">
    <source>
        <dbReference type="EnsemblMetazoa" id="GMOY005016-PA"/>
    </source>
</evidence>
<comment type="subcellular location">
    <subcellularLocation>
        <location evidence="1">Mitochondrion matrix</location>
    </subcellularLocation>
</comment>
<dbReference type="InterPro" id="IPR005121">
    <property type="entry name" value="Fdx_antiC-bd"/>
</dbReference>
<dbReference type="STRING" id="37546.A0A1B0FMB5"/>
<keyword evidence="4" id="KW-0436">Ligase</keyword>
<organism evidence="14 15">
    <name type="scientific">Glossina morsitans morsitans</name>
    <name type="common">Savannah tsetse fly</name>
    <dbReference type="NCBI Taxonomy" id="37546"/>
    <lineage>
        <taxon>Eukaryota</taxon>
        <taxon>Metazoa</taxon>
        <taxon>Ecdysozoa</taxon>
        <taxon>Arthropoda</taxon>
        <taxon>Hexapoda</taxon>
        <taxon>Insecta</taxon>
        <taxon>Pterygota</taxon>
        <taxon>Neoptera</taxon>
        <taxon>Endopterygota</taxon>
        <taxon>Diptera</taxon>
        <taxon>Brachycera</taxon>
        <taxon>Muscomorpha</taxon>
        <taxon>Hippoboscoidea</taxon>
        <taxon>Glossinidae</taxon>
        <taxon>Glossina</taxon>
    </lineage>
</organism>
<accession>A0A1B0FMB5</accession>
<evidence type="ECO:0000256" key="9">
    <source>
        <dbReference type="ARBA" id="ARBA00023128"/>
    </source>
</evidence>
<evidence type="ECO:0000256" key="7">
    <source>
        <dbReference type="ARBA" id="ARBA00022917"/>
    </source>
</evidence>
<dbReference type="InterPro" id="IPR036690">
    <property type="entry name" value="Fdx_antiC-bd_sf"/>
</dbReference>
<protein>
    <recommendedName>
        <fullName evidence="3">phenylalanine--tRNA ligase</fullName>
        <ecNumber evidence="3">6.1.1.20</ecNumber>
    </recommendedName>
    <alternativeName>
        <fullName evidence="11">Phenylalanyl-tRNA synthetase</fullName>
    </alternativeName>
</protein>
<dbReference type="FunFam" id="3.30.70.380:FF:000002">
    <property type="entry name" value="phenylalanine--tRNA ligase, mitochondrial"/>
    <property type="match status" value="1"/>
</dbReference>
<dbReference type="AlphaFoldDB" id="A0A1B0FMB5"/>
<keyword evidence="6" id="KW-0067">ATP-binding</keyword>
<dbReference type="GO" id="GO:0005524">
    <property type="term" value="F:ATP binding"/>
    <property type="evidence" value="ECO:0007669"/>
    <property type="project" value="UniProtKB-KW"/>
</dbReference>
<dbReference type="GO" id="GO:0005759">
    <property type="term" value="C:mitochondrial matrix"/>
    <property type="evidence" value="ECO:0007669"/>
    <property type="project" value="UniProtKB-SubCell"/>
</dbReference>
<feature type="domain" description="FDX-ACB" evidence="13">
    <location>
        <begin position="1"/>
        <end position="92"/>
    </location>
</feature>
<dbReference type="Proteomes" id="UP000092444">
    <property type="component" value="Unassembled WGS sequence"/>
</dbReference>
<evidence type="ECO:0000256" key="10">
    <source>
        <dbReference type="ARBA" id="ARBA00023146"/>
    </source>
</evidence>
<comment type="catalytic activity">
    <reaction evidence="12">
        <text>tRNA(Phe) + L-phenylalanine + ATP = L-phenylalanyl-tRNA(Phe) + AMP + diphosphate + H(+)</text>
        <dbReference type="Rhea" id="RHEA:19413"/>
        <dbReference type="Rhea" id="RHEA-COMP:9668"/>
        <dbReference type="Rhea" id="RHEA-COMP:9699"/>
        <dbReference type="ChEBI" id="CHEBI:15378"/>
        <dbReference type="ChEBI" id="CHEBI:30616"/>
        <dbReference type="ChEBI" id="CHEBI:33019"/>
        <dbReference type="ChEBI" id="CHEBI:58095"/>
        <dbReference type="ChEBI" id="CHEBI:78442"/>
        <dbReference type="ChEBI" id="CHEBI:78531"/>
        <dbReference type="ChEBI" id="CHEBI:456215"/>
        <dbReference type="EC" id="6.1.1.20"/>
    </reaction>
</comment>
<keyword evidence="8" id="KW-0809">Transit peptide</keyword>
<dbReference type="Pfam" id="PF03147">
    <property type="entry name" value="FDX-ACB"/>
    <property type="match status" value="1"/>
</dbReference>
<sequence>MNYPLFWLPPGVQVHEGFAPNDFYDLVRNVACDVVEQIGLIDQFNHLKKNRTSVCFRIIYRHMERTLTQKEVNDVLKIIIEACVETFKVEMR</sequence>
<dbReference type="PROSITE" id="PS51447">
    <property type="entry name" value="FDX_ACB"/>
    <property type="match status" value="1"/>
</dbReference>
<reference evidence="14" key="1">
    <citation type="submission" date="2020-05" db="UniProtKB">
        <authorList>
            <consortium name="EnsemblMetazoa"/>
        </authorList>
    </citation>
    <scope>IDENTIFICATION</scope>
    <source>
        <strain evidence="14">Yale</strain>
    </source>
</reference>